<dbReference type="SUPFAM" id="SSF50129">
    <property type="entry name" value="GroES-like"/>
    <property type="match status" value="1"/>
</dbReference>
<organism evidence="1">
    <name type="scientific">marine sediment metagenome</name>
    <dbReference type="NCBI Taxonomy" id="412755"/>
    <lineage>
        <taxon>unclassified sequences</taxon>
        <taxon>metagenomes</taxon>
        <taxon>ecological metagenomes</taxon>
    </lineage>
</organism>
<reference evidence="1" key="1">
    <citation type="submission" date="2013-11" db="EMBL/GenBank/DDBJ databases">
        <title>Microbial diversity, functional groups and degradation webs in Northern and Southern Mediterranean and Red Sea marine crude oil polluted sites.</title>
        <authorList>
            <person name="Daffonchio D."/>
            <person name="Mapelli F."/>
            <person name="Ferrer M."/>
            <person name="Richter M."/>
            <person name="Cherif A."/>
            <person name="Malkawi H.I."/>
            <person name="Yakimov M.M."/>
            <person name="Abdel-Fattah Y.R."/>
            <person name="Blaghen M."/>
            <person name="Golyshin P.N."/>
            <person name="Kalogerakis N."/>
            <person name="Boon N."/>
            <person name="Magagnini M."/>
            <person name="Fava F."/>
        </authorList>
    </citation>
    <scope>NUCLEOTIDE SEQUENCE</scope>
</reference>
<dbReference type="InterPro" id="IPR011032">
    <property type="entry name" value="GroES-like_sf"/>
</dbReference>
<dbReference type="EMBL" id="AYSL01001440">
    <property type="protein sequence ID" value="KTF05993.1"/>
    <property type="molecule type" value="Genomic_DNA"/>
</dbReference>
<comment type="caution">
    <text evidence="1">The sequence shown here is derived from an EMBL/GenBank/DDBJ whole genome shotgun (WGS) entry which is preliminary data.</text>
</comment>
<evidence type="ECO:0000313" key="1">
    <source>
        <dbReference type="EMBL" id="KTF05993.1"/>
    </source>
</evidence>
<dbReference type="AlphaFoldDB" id="A0A1B6NRK0"/>
<accession>A0A1B6NRK0</accession>
<gene>
    <name evidence="1" type="ORF">MGSAQ_002512</name>
</gene>
<proteinExistence type="predicted"/>
<name>A0A1B6NRK0_9ZZZZ</name>
<sequence>MVGEGVTSVEVGDHVIPLYTQNVANVSSVSQVKLTFAKQCAKHKVKA</sequence>
<protein>
    <submittedName>
        <fullName evidence="1">Uncharacterized protein</fullName>
    </submittedName>
</protein>